<dbReference type="Proteomes" id="UP000440578">
    <property type="component" value="Unassembled WGS sequence"/>
</dbReference>
<comment type="caution">
    <text evidence="1">The sequence shown here is derived from an EMBL/GenBank/DDBJ whole genome shotgun (WGS) entry which is preliminary data.</text>
</comment>
<dbReference type="EMBL" id="VIIS01001755">
    <property type="protein sequence ID" value="KAF0293276.1"/>
    <property type="molecule type" value="Genomic_DNA"/>
</dbReference>
<gene>
    <name evidence="1" type="ORF">FJT64_008821</name>
</gene>
<dbReference type="AlphaFoldDB" id="A0A6A4VFQ8"/>
<dbReference type="OrthoDB" id="6395827at2759"/>
<keyword evidence="2" id="KW-1185">Reference proteome</keyword>
<name>A0A6A4VFQ8_AMPAM</name>
<accession>A0A6A4VFQ8</accession>
<sequence>MLVCSVREVTDVEQWESLADHHTATMFGPIRSKVENNVTAAQERWSQVVKAAPGQVDHLYNYIASSCEVFSLHLAERVRYAKKLEIQLQAVDSQQAAKEAQLEQKIQKSVASMLEESKVAKVHQIQQALAKQMAAFLPTYEQFQERRLQLLLAHSERLESETLLVQANVLLLPSELTELQSLSAANIRWFLSWERRTLEQDLGDFLLDKLKKLKALFYSKADGLTERLSFSDC</sequence>
<organism evidence="1 2">
    <name type="scientific">Amphibalanus amphitrite</name>
    <name type="common">Striped barnacle</name>
    <name type="synonym">Balanus amphitrite</name>
    <dbReference type="NCBI Taxonomy" id="1232801"/>
    <lineage>
        <taxon>Eukaryota</taxon>
        <taxon>Metazoa</taxon>
        <taxon>Ecdysozoa</taxon>
        <taxon>Arthropoda</taxon>
        <taxon>Crustacea</taxon>
        <taxon>Multicrustacea</taxon>
        <taxon>Cirripedia</taxon>
        <taxon>Thoracica</taxon>
        <taxon>Thoracicalcarea</taxon>
        <taxon>Balanomorpha</taxon>
        <taxon>Balanoidea</taxon>
        <taxon>Balanidae</taxon>
        <taxon>Amphibalaninae</taxon>
        <taxon>Amphibalanus</taxon>
    </lineage>
</organism>
<reference evidence="1 2" key="1">
    <citation type="submission" date="2019-07" db="EMBL/GenBank/DDBJ databases">
        <title>Draft genome assembly of a fouling barnacle, Amphibalanus amphitrite (Darwin, 1854): The first reference genome for Thecostraca.</title>
        <authorList>
            <person name="Kim W."/>
        </authorList>
    </citation>
    <scope>NUCLEOTIDE SEQUENCE [LARGE SCALE GENOMIC DNA]</scope>
    <source>
        <strain evidence="1">SNU_AA5</strain>
        <tissue evidence="1">Soma without cirri and trophi</tissue>
    </source>
</reference>
<proteinExistence type="predicted"/>
<protein>
    <submittedName>
        <fullName evidence="1">Uncharacterized protein</fullName>
    </submittedName>
</protein>
<evidence type="ECO:0000313" key="1">
    <source>
        <dbReference type="EMBL" id="KAF0293276.1"/>
    </source>
</evidence>
<evidence type="ECO:0000313" key="2">
    <source>
        <dbReference type="Proteomes" id="UP000440578"/>
    </source>
</evidence>